<dbReference type="Proteomes" id="UP001390963">
    <property type="component" value="Unassembled WGS sequence"/>
</dbReference>
<organism evidence="2 4">
    <name type="scientific">Aequorivita flava</name>
    <dbReference type="NCBI Taxonomy" id="3114371"/>
    <lineage>
        <taxon>Bacteria</taxon>
        <taxon>Pseudomonadati</taxon>
        <taxon>Bacteroidota</taxon>
        <taxon>Flavobacteriia</taxon>
        <taxon>Flavobacteriales</taxon>
        <taxon>Flavobacteriaceae</taxon>
        <taxon>Aequorivita</taxon>
    </lineage>
</organism>
<comment type="caution">
    <text evidence="2">The sequence shown here is derived from an EMBL/GenBank/DDBJ whole genome shotgun (WGS) entry which is preliminary data.</text>
</comment>
<evidence type="ECO:0000313" key="4">
    <source>
        <dbReference type="Proteomes" id="UP001388259"/>
    </source>
</evidence>
<keyword evidence="5" id="KW-1185">Reference proteome</keyword>
<dbReference type="EMBL" id="JAZBJM010000014">
    <property type="protein sequence ID" value="MEM0519512.1"/>
    <property type="molecule type" value="Genomic_DNA"/>
</dbReference>
<dbReference type="Gene3D" id="3.30.2310.20">
    <property type="entry name" value="RelE-like"/>
    <property type="match status" value="1"/>
</dbReference>
<dbReference type="Pfam" id="PF05016">
    <property type="entry name" value="ParE_toxin"/>
    <property type="match status" value="1"/>
</dbReference>
<evidence type="ECO:0000313" key="2">
    <source>
        <dbReference type="EMBL" id="MEM0519512.1"/>
    </source>
</evidence>
<evidence type="ECO:0000313" key="5">
    <source>
        <dbReference type="Proteomes" id="UP001390963"/>
    </source>
</evidence>
<dbReference type="AlphaFoldDB" id="A0AB35YW07"/>
<dbReference type="EMBL" id="JBANCF010000016">
    <property type="protein sequence ID" value="MEM0574643.1"/>
    <property type="molecule type" value="Genomic_DNA"/>
</dbReference>
<dbReference type="InterPro" id="IPR007712">
    <property type="entry name" value="RelE/ParE_toxin"/>
</dbReference>
<keyword evidence="1" id="KW-1277">Toxin-antitoxin system</keyword>
<gene>
    <name evidence="3" type="ORF">VZD24_14050</name>
    <name evidence="2" type="ORF">VZD85_14205</name>
</gene>
<dbReference type="RefSeq" id="WP_279450070.1">
    <property type="nucleotide sequence ID" value="NZ_JAZBJM010000014.1"/>
</dbReference>
<dbReference type="Proteomes" id="UP001388259">
    <property type="component" value="Unassembled WGS sequence"/>
</dbReference>
<sequence length="65" mass="7749">MKVFWTQLADITFEDEIEFILRKWNNAEAEKFIDLVEDFKKALSTNPYMGKLSEKSQVRMFVLSK</sequence>
<reference evidence="2 5" key="1">
    <citation type="submission" date="2024-01" db="EMBL/GenBank/DDBJ databases">
        <title>Aequorivita flavus sp. nov., isolated from deep-sea sediment.</title>
        <authorList>
            <person name="Chen X."/>
        </authorList>
    </citation>
    <scope>NUCLEOTIDE SEQUENCE</scope>
    <source>
        <strain evidence="2">MCCC 1A16923</strain>
        <strain evidence="3 5">MCCC 1A16935</strain>
    </source>
</reference>
<evidence type="ECO:0000256" key="1">
    <source>
        <dbReference type="ARBA" id="ARBA00022649"/>
    </source>
</evidence>
<evidence type="ECO:0000313" key="3">
    <source>
        <dbReference type="EMBL" id="MEM0574643.1"/>
    </source>
</evidence>
<dbReference type="InterPro" id="IPR035093">
    <property type="entry name" value="RelE/ParE_toxin_dom_sf"/>
</dbReference>
<protein>
    <submittedName>
        <fullName evidence="2">Type II toxin-antitoxin system RelE/ParE family toxin</fullName>
    </submittedName>
</protein>
<name>A0AB35YW07_9FLAO</name>
<accession>A0AB35YW07</accession>
<proteinExistence type="predicted"/>